<evidence type="ECO:0000256" key="4">
    <source>
        <dbReference type="ARBA" id="ARBA00022737"/>
    </source>
</evidence>
<dbReference type="InterPro" id="IPR029495">
    <property type="entry name" value="NACHT-assoc"/>
</dbReference>
<dbReference type="Gene3D" id="3.40.50.300">
    <property type="entry name" value="P-loop containing nucleotide triphosphate hydrolases"/>
    <property type="match status" value="1"/>
</dbReference>
<evidence type="ECO:0000259" key="8">
    <source>
        <dbReference type="PROSITE" id="PS50837"/>
    </source>
</evidence>
<dbReference type="PROSITE" id="PS51450">
    <property type="entry name" value="LRR"/>
    <property type="match status" value="1"/>
</dbReference>
<keyword evidence="7" id="KW-0812">Transmembrane</keyword>
<protein>
    <recommendedName>
        <fullName evidence="8">NACHT domain-containing protein</fullName>
    </recommendedName>
</protein>
<evidence type="ECO:0000256" key="6">
    <source>
        <dbReference type="ARBA" id="ARBA00022840"/>
    </source>
</evidence>
<accession>A0AAX7VE48</accession>
<dbReference type="Pfam" id="PF17776">
    <property type="entry name" value="NLRC4_HD2"/>
    <property type="match status" value="1"/>
</dbReference>
<keyword evidence="3" id="KW-0433">Leucine-rich repeat</keyword>
<evidence type="ECO:0000256" key="5">
    <source>
        <dbReference type="ARBA" id="ARBA00022741"/>
    </source>
</evidence>
<dbReference type="AlphaFoldDB" id="A0AAX7VE48"/>
<dbReference type="InterPro" id="IPR027417">
    <property type="entry name" value="P-loop_NTPase"/>
</dbReference>
<reference evidence="9" key="4">
    <citation type="submission" date="2025-09" db="UniProtKB">
        <authorList>
            <consortium name="Ensembl"/>
        </authorList>
    </citation>
    <scope>IDENTIFICATION</scope>
</reference>
<dbReference type="SUPFAM" id="SSF52540">
    <property type="entry name" value="P-loop containing nucleoside triphosphate hydrolases"/>
    <property type="match status" value="1"/>
</dbReference>
<evidence type="ECO:0000256" key="2">
    <source>
        <dbReference type="ARBA" id="ARBA00022490"/>
    </source>
</evidence>
<evidence type="ECO:0000256" key="3">
    <source>
        <dbReference type="ARBA" id="ARBA00022614"/>
    </source>
</evidence>
<dbReference type="GO" id="GO:0005524">
    <property type="term" value="F:ATP binding"/>
    <property type="evidence" value="ECO:0007669"/>
    <property type="project" value="UniProtKB-KW"/>
</dbReference>
<keyword evidence="10" id="KW-1185">Reference proteome</keyword>
<dbReference type="Pfam" id="PF14484">
    <property type="entry name" value="FISNA"/>
    <property type="match status" value="1"/>
</dbReference>
<evidence type="ECO:0000313" key="9">
    <source>
        <dbReference type="Ensembl" id="ENSACLP00000080863.1"/>
    </source>
</evidence>
<dbReference type="GeneTree" id="ENSGT01070000253760"/>
<dbReference type="SUPFAM" id="SSF52047">
    <property type="entry name" value="RNI-like"/>
    <property type="match status" value="1"/>
</dbReference>
<dbReference type="PROSITE" id="PS50837">
    <property type="entry name" value="NACHT"/>
    <property type="match status" value="1"/>
</dbReference>
<dbReference type="InterPro" id="IPR041267">
    <property type="entry name" value="NLRP_HD2"/>
</dbReference>
<dbReference type="FunFam" id="3.40.50.300:FF:001524">
    <property type="entry name" value="Si:dkey-126g1.7"/>
    <property type="match status" value="1"/>
</dbReference>
<dbReference type="GO" id="GO:0005737">
    <property type="term" value="C:cytoplasm"/>
    <property type="evidence" value="ECO:0007669"/>
    <property type="project" value="UniProtKB-SubCell"/>
</dbReference>
<reference evidence="10" key="2">
    <citation type="submission" date="2023-03" db="EMBL/GenBank/DDBJ databases">
        <authorList>
            <consortium name="Wellcome Sanger Institute Data Sharing"/>
        </authorList>
    </citation>
    <scope>NUCLEOTIDE SEQUENCE [LARGE SCALE GENOMIC DNA]</scope>
</reference>
<evidence type="ECO:0000313" key="10">
    <source>
        <dbReference type="Proteomes" id="UP000265100"/>
    </source>
</evidence>
<evidence type="ECO:0000256" key="1">
    <source>
        <dbReference type="ARBA" id="ARBA00004496"/>
    </source>
</evidence>
<proteinExistence type="predicted"/>
<sequence>SENWNHHKLILKRKCERVTEGTHETEGTLLNRIYTELYITEGRPEDVNTQHEVRQLETPSKNTHQDTPIKCHEIFKALPDQQTDIRVVLTNGIAGVGKTFSVQKFTLDWAEGLENQDINVVVLLSFRELNLIRDEQYSLLELLHVFHPTLKKVTAENLDLCKLLLIFDGLDESRLSLDFTITKIISDVTQKSSVCELLTNLIEGSLLRSALIWITSRPAAANLIPSRYVDRVTEVRGFTDEQKEEYFRKRLSDEERSSRVISHIKSSRSLHIMCRIPVFCWITATVLEDMLTTEQREELPKTLTDMYSHFLLVQMKRKKHKYHEGQEMAEEVAEADREVLLKLGRLAYKHLENGSIMFYQEDLEKCGLDPDEALVYSGVCTEIFKRECVIFEKPVYCFVHLSIQEFLAAVYMFHCYTNKDIEVLKQFPGTKWDNTNSDTSLDVFLSRVMDKSLKSKNGHLDLFVRFLHGLTLESNQKILGSLLGKAEITPEIIQRTVNSLKEKKTKIAPDRSINIFHCLIEMNDLSVSQEIQEFLRSENRSEKELSEIHCSALAYILPGCELSDTHCEVVASALKSRPSHLVHLDLSGNYLKDSGMKLLTGGLKSHNCKLEFLKSELKLFCSVSSLSSCRLSETSCDSLVRALMSNPSHLRELDLSDNKLQDSGVKLLCVFLESPDCRLEALRLDCSLLVSALKSNPSHLRELNLSRNNKLKDEGVHYLCDFLGSPDCRLEILKSVIIFLFHFLSLNHCIYLPLFFCFCVAVF</sequence>
<dbReference type="SMART" id="SM00368">
    <property type="entry name" value="LRR_RI"/>
    <property type="match status" value="3"/>
</dbReference>
<dbReference type="InterPro" id="IPR051261">
    <property type="entry name" value="NLR"/>
</dbReference>
<name>A0AAX7VE48_ASTCA</name>
<comment type="subcellular location">
    <subcellularLocation>
        <location evidence="1">Cytoplasm</location>
    </subcellularLocation>
</comment>
<dbReference type="InterPro" id="IPR007111">
    <property type="entry name" value="NACHT_NTPase"/>
</dbReference>
<dbReference type="InterPro" id="IPR001611">
    <property type="entry name" value="Leu-rich_rpt"/>
</dbReference>
<dbReference type="Pfam" id="PF13516">
    <property type="entry name" value="LRR_6"/>
    <property type="match status" value="3"/>
</dbReference>
<dbReference type="Pfam" id="PF17779">
    <property type="entry name" value="WHD_NOD2"/>
    <property type="match status" value="1"/>
</dbReference>
<evidence type="ECO:0000256" key="7">
    <source>
        <dbReference type="SAM" id="Phobius"/>
    </source>
</evidence>
<keyword evidence="7" id="KW-0472">Membrane</keyword>
<feature type="transmembrane region" description="Helical" evidence="7">
    <location>
        <begin position="736"/>
        <end position="762"/>
    </location>
</feature>
<dbReference type="SMART" id="SM01288">
    <property type="entry name" value="FISNA"/>
    <property type="match status" value="1"/>
</dbReference>
<dbReference type="InterPro" id="IPR041075">
    <property type="entry name" value="NOD1/2_WH"/>
</dbReference>
<keyword evidence="7" id="KW-1133">Transmembrane helix</keyword>
<dbReference type="PANTHER" id="PTHR24106">
    <property type="entry name" value="NACHT, LRR AND CARD DOMAINS-CONTAINING"/>
    <property type="match status" value="1"/>
</dbReference>
<feature type="domain" description="NACHT" evidence="8">
    <location>
        <begin position="86"/>
        <end position="220"/>
    </location>
</feature>
<keyword evidence="2" id="KW-0963">Cytoplasm</keyword>
<dbReference type="Ensembl" id="ENSACLT00000043902.1">
    <property type="protein sequence ID" value="ENSACLP00000080863.1"/>
    <property type="gene ID" value="ENSACLG00000015383.2"/>
</dbReference>
<reference evidence="9 10" key="1">
    <citation type="submission" date="2018-05" db="EMBL/GenBank/DDBJ databases">
        <authorList>
            <person name="Datahose"/>
        </authorList>
    </citation>
    <scope>NUCLEOTIDE SEQUENCE</scope>
</reference>
<dbReference type="Gene3D" id="3.80.10.10">
    <property type="entry name" value="Ribonuclease Inhibitor"/>
    <property type="match status" value="1"/>
</dbReference>
<dbReference type="Pfam" id="PF05729">
    <property type="entry name" value="NACHT"/>
    <property type="match status" value="1"/>
</dbReference>
<keyword evidence="5" id="KW-0547">Nucleotide-binding</keyword>
<organism evidence="9 10">
    <name type="scientific">Astatotilapia calliptera</name>
    <name type="common">Eastern happy</name>
    <name type="synonym">Chromis callipterus</name>
    <dbReference type="NCBI Taxonomy" id="8154"/>
    <lineage>
        <taxon>Eukaryota</taxon>
        <taxon>Metazoa</taxon>
        <taxon>Chordata</taxon>
        <taxon>Craniata</taxon>
        <taxon>Vertebrata</taxon>
        <taxon>Euteleostomi</taxon>
        <taxon>Actinopterygii</taxon>
        <taxon>Neopterygii</taxon>
        <taxon>Teleostei</taxon>
        <taxon>Neoteleostei</taxon>
        <taxon>Acanthomorphata</taxon>
        <taxon>Ovalentaria</taxon>
        <taxon>Cichlomorphae</taxon>
        <taxon>Cichliformes</taxon>
        <taxon>Cichlidae</taxon>
        <taxon>African cichlids</taxon>
        <taxon>Pseudocrenilabrinae</taxon>
        <taxon>Haplochromini</taxon>
        <taxon>Astatotilapia</taxon>
    </lineage>
</organism>
<reference evidence="9" key="3">
    <citation type="submission" date="2025-08" db="UniProtKB">
        <authorList>
            <consortium name="Ensembl"/>
        </authorList>
    </citation>
    <scope>IDENTIFICATION</scope>
</reference>
<dbReference type="InterPro" id="IPR032675">
    <property type="entry name" value="LRR_dom_sf"/>
</dbReference>
<keyword evidence="6" id="KW-0067">ATP-binding</keyword>
<dbReference type="Proteomes" id="UP000265100">
    <property type="component" value="Chromosome 9"/>
</dbReference>
<keyword evidence="4" id="KW-0677">Repeat</keyword>